<dbReference type="InterPro" id="IPR051051">
    <property type="entry name" value="E3_ubiq-ligase_TRIM/RNF"/>
</dbReference>
<dbReference type="Gene3D" id="2.60.120.920">
    <property type="match status" value="1"/>
</dbReference>
<evidence type="ECO:0000256" key="1">
    <source>
        <dbReference type="ARBA" id="ARBA00022588"/>
    </source>
</evidence>
<dbReference type="SUPFAM" id="SSF57850">
    <property type="entry name" value="RING/U-box"/>
    <property type="match status" value="1"/>
</dbReference>
<dbReference type="PROSITE" id="PS00518">
    <property type="entry name" value="ZF_RING_1"/>
    <property type="match status" value="1"/>
</dbReference>
<dbReference type="PROSITE" id="PS50119">
    <property type="entry name" value="ZF_BBOX"/>
    <property type="match status" value="1"/>
</dbReference>
<evidence type="ECO:0000256" key="6">
    <source>
        <dbReference type="PROSITE-ProRule" id="PRU00024"/>
    </source>
</evidence>
<dbReference type="InterPro" id="IPR003879">
    <property type="entry name" value="Butyrophylin_SPRY"/>
</dbReference>
<dbReference type="GO" id="GO:0045087">
    <property type="term" value="P:innate immune response"/>
    <property type="evidence" value="ECO:0007669"/>
    <property type="project" value="UniProtKB-KW"/>
</dbReference>
<dbReference type="SUPFAM" id="SSF49899">
    <property type="entry name" value="Concanavalin A-like lectins/glucanases"/>
    <property type="match status" value="1"/>
</dbReference>
<keyword evidence="4" id="KW-0862">Zinc</keyword>
<dbReference type="PROSITE" id="PS50188">
    <property type="entry name" value="B302_SPRY"/>
    <property type="match status" value="1"/>
</dbReference>
<feature type="region of interest" description="Disordered" evidence="7">
    <location>
        <begin position="321"/>
        <end position="377"/>
    </location>
</feature>
<dbReference type="PRINTS" id="PR01407">
    <property type="entry name" value="BUTYPHLNCDUF"/>
</dbReference>
<keyword evidence="5" id="KW-0391">Immunity</keyword>
<dbReference type="GO" id="GO:0008270">
    <property type="term" value="F:zinc ion binding"/>
    <property type="evidence" value="ECO:0007669"/>
    <property type="project" value="UniProtKB-KW"/>
</dbReference>
<dbReference type="PANTHER" id="PTHR25465">
    <property type="entry name" value="B-BOX DOMAIN CONTAINING"/>
    <property type="match status" value="1"/>
</dbReference>
<evidence type="ECO:0000313" key="11">
    <source>
        <dbReference type="Proteomes" id="UP001318040"/>
    </source>
</evidence>
<dbReference type="Gene3D" id="3.30.40.10">
    <property type="entry name" value="Zinc/RING finger domain, C3HC4 (zinc finger)"/>
    <property type="match status" value="1"/>
</dbReference>
<dbReference type="Gene3D" id="3.30.160.60">
    <property type="entry name" value="Classic Zinc Finger"/>
    <property type="match status" value="1"/>
</dbReference>
<evidence type="ECO:0000256" key="4">
    <source>
        <dbReference type="ARBA" id="ARBA00022833"/>
    </source>
</evidence>
<dbReference type="SMART" id="SM00336">
    <property type="entry name" value="BBOX"/>
    <property type="match status" value="1"/>
</dbReference>
<evidence type="ECO:0000256" key="5">
    <source>
        <dbReference type="ARBA" id="ARBA00022859"/>
    </source>
</evidence>
<evidence type="ECO:0000313" key="12">
    <source>
        <dbReference type="RefSeq" id="XP_032825750.1"/>
    </source>
</evidence>
<keyword evidence="2" id="KW-0479">Metal-binding</keyword>
<dbReference type="PROSITE" id="PS50089">
    <property type="entry name" value="ZF_RING_2"/>
    <property type="match status" value="1"/>
</dbReference>
<dbReference type="SMART" id="SM00184">
    <property type="entry name" value="RING"/>
    <property type="match status" value="1"/>
</dbReference>
<evidence type="ECO:0000259" key="8">
    <source>
        <dbReference type="PROSITE" id="PS50089"/>
    </source>
</evidence>
<dbReference type="InterPro" id="IPR006574">
    <property type="entry name" value="PRY"/>
</dbReference>
<name>A0AAJ7TZ98_PETMA</name>
<evidence type="ECO:0000259" key="10">
    <source>
        <dbReference type="PROSITE" id="PS50188"/>
    </source>
</evidence>
<evidence type="ECO:0000256" key="2">
    <source>
        <dbReference type="ARBA" id="ARBA00022723"/>
    </source>
</evidence>
<dbReference type="InterPro" id="IPR013083">
    <property type="entry name" value="Znf_RING/FYVE/PHD"/>
</dbReference>
<dbReference type="Pfam" id="PF00622">
    <property type="entry name" value="SPRY"/>
    <property type="match status" value="1"/>
</dbReference>
<feature type="domain" description="B30.2/SPRY" evidence="10">
    <location>
        <begin position="393"/>
        <end position="593"/>
    </location>
</feature>
<dbReference type="KEGG" id="pmrn:116951313"/>
<proteinExistence type="predicted"/>
<dbReference type="InterPro" id="IPR027370">
    <property type="entry name" value="Znf-RING_euk"/>
</dbReference>
<dbReference type="InterPro" id="IPR017907">
    <property type="entry name" value="Znf_RING_CS"/>
</dbReference>
<dbReference type="InterPro" id="IPR000315">
    <property type="entry name" value="Znf_B-box"/>
</dbReference>
<dbReference type="InterPro" id="IPR043136">
    <property type="entry name" value="B30.2/SPRY_sf"/>
</dbReference>
<dbReference type="InterPro" id="IPR001870">
    <property type="entry name" value="B30.2/SPRY"/>
</dbReference>
<dbReference type="InterPro" id="IPR003877">
    <property type="entry name" value="SPRY_dom"/>
</dbReference>
<dbReference type="Proteomes" id="UP001318040">
    <property type="component" value="Chromosome 42"/>
</dbReference>
<organism evidence="11 12">
    <name type="scientific">Petromyzon marinus</name>
    <name type="common">Sea lamprey</name>
    <dbReference type="NCBI Taxonomy" id="7757"/>
    <lineage>
        <taxon>Eukaryota</taxon>
        <taxon>Metazoa</taxon>
        <taxon>Chordata</taxon>
        <taxon>Craniata</taxon>
        <taxon>Vertebrata</taxon>
        <taxon>Cyclostomata</taxon>
        <taxon>Hyperoartia</taxon>
        <taxon>Petromyzontiformes</taxon>
        <taxon>Petromyzontidae</taxon>
        <taxon>Petromyzon</taxon>
    </lineage>
</organism>
<reference evidence="12" key="1">
    <citation type="submission" date="2025-08" db="UniProtKB">
        <authorList>
            <consortium name="RefSeq"/>
        </authorList>
    </citation>
    <scope>IDENTIFICATION</scope>
    <source>
        <tissue evidence="12">Sperm</tissue>
    </source>
</reference>
<dbReference type="PANTHER" id="PTHR25465:SF31">
    <property type="entry name" value="RING-TYPE DOMAIN-CONTAINING PROTEIN"/>
    <property type="match status" value="1"/>
</dbReference>
<keyword evidence="3 6" id="KW-0863">Zinc-finger</keyword>
<protein>
    <submittedName>
        <fullName evidence="12">Tripartite motif-containing protein 14-like isoform X1</fullName>
    </submittedName>
</protein>
<dbReference type="InterPro" id="IPR001841">
    <property type="entry name" value="Znf_RING"/>
</dbReference>
<evidence type="ECO:0000256" key="7">
    <source>
        <dbReference type="SAM" id="MobiDB-lite"/>
    </source>
</evidence>
<keyword evidence="11" id="KW-1185">Reference proteome</keyword>
<feature type="domain" description="RING-type" evidence="8">
    <location>
        <begin position="22"/>
        <end position="66"/>
    </location>
</feature>
<feature type="domain" description="B box-type" evidence="9">
    <location>
        <begin position="116"/>
        <end position="158"/>
    </location>
</feature>
<dbReference type="Pfam" id="PF00643">
    <property type="entry name" value="zf-B_box"/>
    <property type="match status" value="1"/>
</dbReference>
<dbReference type="Pfam" id="PF13765">
    <property type="entry name" value="PRY"/>
    <property type="match status" value="1"/>
</dbReference>
<dbReference type="AlphaFoldDB" id="A0AAJ7TZ98"/>
<dbReference type="CDD" id="cd19769">
    <property type="entry name" value="Bbox2_TRIM16-like"/>
    <property type="match status" value="1"/>
</dbReference>
<dbReference type="SMART" id="SM00449">
    <property type="entry name" value="SPRY"/>
    <property type="match status" value="1"/>
</dbReference>
<dbReference type="SUPFAM" id="SSF57845">
    <property type="entry name" value="B-box zinc-binding domain"/>
    <property type="match status" value="1"/>
</dbReference>
<accession>A0AAJ7TZ98</accession>
<dbReference type="Pfam" id="PF13445">
    <property type="entry name" value="zf-RING_UBOX"/>
    <property type="match status" value="1"/>
</dbReference>
<dbReference type="InterPro" id="IPR013320">
    <property type="entry name" value="ConA-like_dom_sf"/>
</dbReference>
<evidence type="ECO:0000259" key="9">
    <source>
        <dbReference type="PROSITE" id="PS50119"/>
    </source>
</evidence>
<gene>
    <name evidence="12" type="primary">LOC116951313</name>
</gene>
<dbReference type="RefSeq" id="XP_032825750.1">
    <property type="nucleotide sequence ID" value="XM_032969859.1"/>
</dbReference>
<sequence length="598" mass="65521">MASTNNNTTSSSSSAREELLSCPVCLELFAMPVGLACGHTFCKACVEAHWASGGQSEGGAFTCPVCCRVYRQQPELSKNVLIAQLVEEFHGAQEIGESLAVPTSSSSCTSSTAASRDVPRCGEHGKPLEFHCRTDGTLLCATCMLLGGRHWGHGAVTVEMEHRASREQLDHFKQRLEEEERKTTSIMSILEGTIHSVLGAAEEVKARLMSGYDELLRLISQEKEAAMRSVEEECRSQLSEIHERAERCSETLGRLQEALSTIYSLDDTREHVAFLEGCILNWESFTSLGSECAELPSSPALGSVTAAPLQERVDELLRSFAHGKPQPQPPTEGGPDAEESILPPFTATQATQSDSDDRAEEVRPLQPPSNNTTHTEETDDWNLFGFLHRMFFGQAKPSGPSYAELVCSYSRTPTLNPNSAHPRLRISGDRLTVRVTWPAQHLADHPDRFDGWYQALGSEGVSSGRGYWEVDVSSAGWCCVGVAYRSIARKGHGEECWLGHNDTSWALYVRGNEVTAQRRGMEVPVTRVSGGAGGSLRRVGVYVDFEGGLLSFYSAGKTEPLHTFHHKFTRPLLPALGLYDLFVLDANVDNSLSIVELE</sequence>
<dbReference type="SMART" id="SM00589">
    <property type="entry name" value="PRY"/>
    <property type="match status" value="1"/>
</dbReference>
<dbReference type="GO" id="GO:0005737">
    <property type="term" value="C:cytoplasm"/>
    <property type="evidence" value="ECO:0007669"/>
    <property type="project" value="UniProtKB-ARBA"/>
</dbReference>
<keyword evidence="1" id="KW-0399">Innate immunity</keyword>
<evidence type="ECO:0000256" key="3">
    <source>
        <dbReference type="ARBA" id="ARBA00022771"/>
    </source>
</evidence>